<dbReference type="EMBL" id="JXBY01000018">
    <property type="protein sequence ID" value="KJY55923.1"/>
    <property type="molecule type" value="Genomic_DNA"/>
</dbReference>
<dbReference type="HAMAP" id="MF_00910">
    <property type="entry name" value="FtsL"/>
    <property type="match status" value="1"/>
</dbReference>
<protein>
    <recommendedName>
        <fullName evidence="7 8">Cell division protein FtsL</fullName>
    </recommendedName>
</protein>
<evidence type="ECO:0000313" key="10">
    <source>
        <dbReference type="EMBL" id="KJY55923.1"/>
    </source>
</evidence>
<keyword evidence="1 7" id="KW-1003">Cell membrane</keyword>
<evidence type="ECO:0000256" key="6">
    <source>
        <dbReference type="ARBA" id="ARBA00023306"/>
    </source>
</evidence>
<evidence type="ECO:0000256" key="8">
    <source>
        <dbReference type="NCBIfam" id="TIGR02209"/>
    </source>
</evidence>
<evidence type="ECO:0000256" key="7">
    <source>
        <dbReference type="HAMAP-Rule" id="MF_00910"/>
    </source>
</evidence>
<dbReference type="GO" id="GO:0005886">
    <property type="term" value="C:plasma membrane"/>
    <property type="evidence" value="ECO:0007669"/>
    <property type="project" value="UniProtKB-SubCell"/>
</dbReference>
<keyword evidence="6 7" id="KW-0131">Cell cycle</keyword>
<keyword evidence="5 7" id="KW-0472">Membrane</keyword>
<sequence>MADNLARKVEFNPNEQRDPKKRQRQVLNHHNVAWTGFEKSLLVLGTIITIGLMTMLVSSSISATSAQHELTNVQRAVAKGQSQVGDLHQELGELTSSSRMSKIARSKGLALNEKNIRTIR</sequence>
<keyword evidence="3 7" id="KW-0812">Transmembrane</keyword>
<accession>A0A0F4LC99</accession>
<evidence type="ECO:0000256" key="2">
    <source>
        <dbReference type="ARBA" id="ARBA00022618"/>
    </source>
</evidence>
<evidence type="ECO:0000256" key="9">
    <source>
        <dbReference type="SAM" id="MobiDB-lite"/>
    </source>
</evidence>
<dbReference type="GO" id="GO:0043093">
    <property type="term" value="P:FtsZ-dependent cytokinesis"/>
    <property type="evidence" value="ECO:0007669"/>
    <property type="project" value="UniProtKB-UniRule"/>
</dbReference>
<evidence type="ECO:0000313" key="11">
    <source>
        <dbReference type="Proteomes" id="UP000033533"/>
    </source>
</evidence>
<dbReference type="RefSeq" id="WP_045927991.1">
    <property type="nucleotide sequence ID" value="NZ_JBHSZS010000009.1"/>
</dbReference>
<dbReference type="InterPro" id="IPR011922">
    <property type="entry name" value="Cell_div_FtsL"/>
</dbReference>
<dbReference type="Proteomes" id="UP000033533">
    <property type="component" value="Unassembled WGS sequence"/>
</dbReference>
<keyword evidence="2 7" id="KW-0132">Cell division</keyword>
<comment type="function">
    <text evidence="7">Essential cell division protein.</text>
</comment>
<dbReference type="AlphaFoldDB" id="A0A0F4LC99"/>
<gene>
    <name evidence="7 10" type="primary">ftsL</name>
    <name evidence="10" type="ORF">JF76_08690</name>
</gene>
<keyword evidence="4 7" id="KW-1133">Transmembrane helix</keyword>
<feature type="region of interest" description="Disordered" evidence="9">
    <location>
        <begin position="1"/>
        <end position="24"/>
    </location>
</feature>
<comment type="similarity">
    <text evidence="7">Belongs to the FtsL family.</text>
</comment>
<evidence type="ECO:0000256" key="3">
    <source>
        <dbReference type="ARBA" id="ARBA00022692"/>
    </source>
</evidence>
<organism evidence="10 11">
    <name type="scientific">Lactobacillus kullabergensis</name>
    <dbReference type="NCBI Taxonomy" id="1218493"/>
    <lineage>
        <taxon>Bacteria</taxon>
        <taxon>Bacillati</taxon>
        <taxon>Bacillota</taxon>
        <taxon>Bacilli</taxon>
        <taxon>Lactobacillales</taxon>
        <taxon>Lactobacillaceae</taxon>
        <taxon>Lactobacillus</taxon>
    </lineage>
</organism>
<feature type="transmembrane region" description="Helical" evidence="7">
    <location>
        <begin position="41"/>
        <end position="61"/>
    </location>
</feature>
<dbReference type="STRING" id="1218493.JF76_08690"/>
<evidence type="ECO:0000256" key="1">
    <source>
        <dbReference type="ARBA" id="ARBA00022475"/>
    </source>
</evidence>
<dbReference type="HOGENOM" id="CLU_160672_0_2_9"/>
<comment type="caution">
    <text evidence="10">The sequence shown here is derived from an EMBL/GenBank/DDBJ whole genome shotgun (WGS) entry which is preliminary data.</text>
</comment>
<evidence type="ECO:0000256" key="4">
    <source>
        <dbReference type="ARBA" id="ARBA00022989"/>
    </source>
</evidence>
<proteinExistence type="inferred from homology"/>
<reference evidence="10 11" key="1">
    <citation type="submission" date="2014-12" db="EMBL/GenBank/DDBJ databases">
        <title>Comparative genomics of the lactic acid bacteria isolated from the honey bee gut.</title>
        <authorList>
            <person name="Ellegaard K.M."/>
            <person name="Tamarit D."/>
            <person name="Javelind E."/>
            <person name="Olofsson T."/>
            <person name="Andersson S.G."/>
            <person name="Vasquez A."/>
        </authorList>
    </citation>
    <scope>NUCLEOTIDE SEQUENCE [LARGE SCALE GENOMIC DNA]</scope>
    <source>
        <strain evidence="10 11">Biut2</strain>
    </source>
</reference>
<dbReference type="PATRIC" id="fig|1218493.3.peg.922"/>
<evidence type="ECO:0000256" key="5">
    <source>
        <dbReference type="ARBA" id="ARBA00023136"/>
    </source>
</evidence>
<feature type="compositionally biased region" description="Basic and acidic residues" evidence="9">
    <location>
        <begin position="1"/>
        <end position="18"/>
    </location>
</feature>
<name>A0A0F4LC99_9LACO</name>
<dbReference type="OrthoDB" id="2300328at2"/>
<dbReference type="NCBIfam" id="TIGR02209">
    <property type="entry name" value="ftsL_broad"/>
    <property type="match status" value="1"/>
</dbReference>
<comment type="subcellular location">
    <subcellularLocation>
        <location evidence="7">Cell membrane</location>
        <topology evidence="7">Single-pass type II membrane protein</topology>
    </subcellularLocation>
    <text evidence="7">Localizes to the division septum where it forms a ring structure.</text>
</comment>
<dbReference type="GO" id="GO:0032153">
    <property type="term" value="C:cell division site"/>
    <property type="evidence" value="ECO:0007669"/>
    <property type="project" value="UniProtKB-UniRule"/>
</dbReference>